<dbReference type="Proteomes" id="UP000193642">
    <property type="component" value="Unassembled WGS sequence"/>
</dbReference>
<keyword evidence="2" id="KW-1185">Reference proteome</keyword>
<sequence length="131" mass="14444">MGRNWNWVFHGRFHHVCGMEKRCQYCDFSEKWTRTSSTFVQFQSSVTKVATPSSVTVPSSANLAFSFQIPISSGLVSVTGPSNFIFGTSDQSVSTPSDPSSNFPQHGLYSKFSLDLSKGGLDRRPVGLELI</sequence>
<organism evidence="1 2">
    <name type="scientific">Rhizoclosmatium globosum</name>
    <dbReference type="NCBI Taxonomy" id="329046"/>
    <lineage>
        <taxon>Eukaryota</taxon>
        <taxon>Fungi</taxon>
        <taxon>Fungi incertae sedis</taxon>
        <taxon>Chytridiomycota</taxon>
        <taxon>Chytridiomycota incertae sedis</taxon>
        <taxon>Chytridiomycetes</taxon>
        <taxon>Chytridiales</taxon>
        <taxon>Chytriomycetaceae</taxon>
        <taxon>Rhizoclosmatium</taxon>
    </lineage>
</organism>
<dbReference type="Gene3D" id="2.60.40.1210">
    <property type="entry name" value="Cellobiose dehydrogenase, cytochrome domain"/>
    <property type="match status" value="1"/>
</dbReference>
<protein>
    <submittedName>
        <fullName evidence="1">Uncharacterized protein</fullName>
    </submittedName>
</protein>
<comment type="caution">
    <text evidence="1">The sequence shown here is derived from an EMBL/GenBank/DDBJ whole genome shotgun (WGS) entry which is preliminary data.</text>
</comment>
<evidence type="ECO:0000313" key="1">
    <source>
        <dbReference type="EMBL" id="ORY40147.1"/>
    </source>
</evidence>
<dbReference type="EMBL" id="MCGO01000036">
    <property type="protein sequence ID" value="ORY40147.1"/>
    <property type="molecule type" value="Genomic_DNA"/>
</dbReference>
<name>A0A1Y2BZU4_9FUNG</name>
<dbReference type="SUPFAM" id="SSF49344">
    <property type="entry name" value="CBD9-like"/>
    <property type="match status" value="1"/>
</dbReference>
<accession>A0A1Y2BZU4</accession>
<dbReference type="OrthoDB" id="19261at2759"/>
<proteinExistence type="predicted"/>
<dbReference type="AlphaFoldDB" id="A0A1Y2BZU4"/>
<gene>
    <name evidence="1" type="ORF">BCR33DRAFT_370938</name>
</gene>
<reference evidence="1 2" key="1">
    <citation type="submission" date="2016-07" db="EMBL/GenBank/DDBJ databases">
        <title>Pervasive Adenine N6-methylation of Active Genes in Fungi.</title>
        <authorList>
            <consortium name="DOE Joint Genome Institute"/>
            <person name="Mondo S.J."/>
            <person name="Dannebaum R.O."/>
            <person name="Kuo R.C."/>
            <person name="Labutti K."/>
            <person name="Haridas S."/>
            <person name="Kuo A."/>
            <person name="Salamov A."/>
            <person name="Ahrendt S.R."/>
            <person name="Lipzen A."/>
            <person name="Sullivan W."/>
            <person name="Andreopoulos W.B."/>
            <person name="Clum A."/>
            <person name="Lindquist E."/>
            <person name="Daum C."/>
            <person name="Ramamoorthy G.K."/>
            <person name="Gryganskyi A."/>
            <person name="Culley D."/>
            <person name="Magnuson J.K."/>
            <person name="James T.Y."/>
            <person name="O'Malley M.A."/>
            <person name="Stajich J.E."/>
            <person name="Spatafora J.W."/>
            <person name="Visel A."/>
            <person name="Grigoriev I.V."/>
        </authorList>
    </citation>
    <scope>NUCLEOTIDE SEQUENCE [LARGE SCALE GENOMIC DNA]</scope>
    <source>
        <strain evidence="1 2">JEL800</strain>
    </source>
</reference>
<evidence type="ECO:0000313" key="2">
    <source>
        <dbReference type="Proteomes" id="UP000193642"/>
    </source>
</evidence>